<evidence type="ECO:0000313" key="1">
    <source>
        <dbReference type="EMBL" id="WNZ24156.1"/>
    </source>
</evidence>
<organism evidence="1">
    <name type="scientific">Leptolyngbya sp. NK1-12</name>
    <dbReference type="NCBI Taxonomy" id="2547451"/>
    <lineage>
        <taxon>Bacteria</taxon>
        <taxon>Bacillati</taxon>
        <taxon>Cyanobacteriota</taxon>
        <taxon>Cyanophyceae</taxon>
        <taxon>Leptolyngbyales</taxon>
        <taxon>Leptolyngbyaceae</taxon>
        <taxon>Leptolyngbya group</taxon>
        <taxon>Leptolyngbya</taxon>
    </lineage>
</organism>
<reference evidence="1" key="1">
    <citation type="submission" date="2020-05" db="EMBL/GenBank/DDBJ databases">
        <authorList>
            <person name="Zhu T."/>
            <person name="Keshari N."/>
            <person name="Lu X."/>
        </authorList>
    </citation>
    <scope>NUCLEOTIDE SEQUENCE</scope>
    <source>
        <strain evidence="1">NK1-12</strain>
    </source>
</reference>
<dbReference type="AlphaFoldDB" id="A0AA96WKZ7"/>
<proteinExistence type="predicted"/>
<dbReference type="EMBL" id="CP053586">
    <property type="protein sequence ID" value="WNZ24156.1"/>
    <property type="molecule type" value="Genomic_DNA"/>
</dbReference>
<name>A0AA96WKZ7_9CYAN</name>
<accession>A0AA96WKZ7</accession>
<sequence length="185" mass="20592">MTDPNSATLNPIRPDELMRELGIKKDAYYAYLKHLGIKASKDSDGKSYLTQEQANQIRALRSHVETTGKMEGFPNSNESSLVCAQSTDLLDAAVAQATQNTGPDPDGLDLEDLIYEAAELKGQQLVMGDLIKLELANRLTYEDLPDAVKQKVDRVREAANPKYQPAHLAEQLLERWRSQHQTQAA</sequence>
<gene>
    <name evidence="1" type="ORF">HJG54_15690</name>
</gene>
<dbReference type="RefSeq" id="WP_316429820.1">
    <property type="nucleotide sequence ID" value="NZ_CP053586.1"/>
</dbReference>
<protein>
    <submittedName>
        <fullName evidence="1">Uncharacterized protein</fullName>
    </submittedName>
</protein>